<dbReference type="AlphaFoldDB" id="A0A370IB68"/>
<dbReference type="NCBIfam" id="TIGR03882">
    <property type="entry name" value="cyclo_dehyd_2"/>
    <property type="match status" value="1"/>
</dbReference>
<reference evidence="2 3" key="1">
    <citation type="submission" date="2018-07" db="EMBL/GenBank/DDBJ databases">
        <title>Genomic Encyclopedia of Type Strains, Phase IV (KMG-IV): sequencing the most valuable type-strain genomes for metagenomic binning, comparative biology and taxonomic classification.</title>
        <authorList>
            <person name="Goeker M."/>
        </authorList>
    </citation>
    <scope>NUCLEOTIDE SEQUENCE [LARGE SCALE GENOMIC DNA]</scope>
    <source>
        <strain evidence="2 3">DSM 44290</strain>
    </source>
</reference>
<proteinExistence type="predicted"/>
<keyword evidence="3" id="KW-1185">Reference proteome</keyword>
<protein>
    <submittedName>
        <fullName evidence="2">Ribosomal protein S12 methylthiotransferase accessory factor</fullName>
    </submittedName>
</protein>
<name>A0A370IB68_9NOCA</name>
<dbReference type="EMBL" id="QQBC01000003">
    <property type="protein sequence ID" value="RDI67371.1"/>
    <property type="molecule type" value="Genomic_DNA"/>
</dbReference>
<dbReference type="PANTHER" id="PTHR37809">
    <property type="entry name" value="RIBOSOMAL PROTEIN S12 METHYLTHIOTRANSFERASE ACCESSORY FACTOR YCAO"/>
    <property type="match status" value="1"/>
</dbReference>
<dbReference type="Gene3D" id="3.40.50.720">
    <property type="entry name" value="NAD(P)-binding Rossmann-like Domain"/>
    <property type="match status" value="1"/>
</dbReference>
<accession>A0A370IB68</accession>
<dbReference type="GO" id="GO:0005840">
    <property type="term" value="C:ribosome"/>
    <property type="evidence" value="ECO:0007669"/>
    <property type="project" value="UniProtKB-KW"/>
</dbReference>
<dbReference type="InterPro" id="IPR022291">
    <property type="entry name" value="Bacteriocin_synth_cyclodeHase"/>
</dbReference>
<dbReference type="Gene3D" id="3.30.1330.230">
    <property type="match status" value="1"/>
</dbReference>
<keyword evidence="2" id="KW-0689">Ribosomal protein</keyword>
<dbReference type="InterPro" id="IPR003776">
    <property type="entry name" value="YcaO-like_dom"/>
</dbReference>
<keyword evidence="2" id="KW-0687">Ribonucleoprotein</keyword>
<evidence type="ECO:0000259" key="1">
    <source>
        <dbReference type="PROSITE" id="PS51664"/>
    </source>
</evidence>
<dbReference type="PANTHER" id="PTHR37809:SF1">
    <property type="entry name" value="RIBOSOMAL PROTEIN S12 METHYLTHIOTRANSFERASE ACCESSORY FACTOR YCAO"/>
    <property type="match status" value="1"/>
</dbReference>
<dbReference type="RefSeq" id="WP_068000483.1">
    <property type="nucleotide sequence ID" value="NZ_QQBC01000003.1"/>
</dbReference>
<evidence type="ECO:0000313" key="3">
    <source>
        <dbReference type="Proteomes" id="UP000254869"/>
    </source>
</evidence>
<dbReference type="Proteomes" id="UP000254869">
    <property type="component" value="Unassembled WGS sequence"/>
</dbReference>
<gene>
    <name evidence="2" type="ORF">DFR76_103442</name>
</gene>
<organism evidence="2 3">
    <name type="scientific">Nocardia pseudobrasiliensis</name>
    <dbReference type="NCBI Taxonomy" id="45979"/>
    <lineage>
        <taxon>Bacteria</taxon>
        <taxon>Bacillati</taxon>
        <taxon>Actinomycetota</taxon>
        <taxon>Actinomycetes</taxon>
        <taxon>Mycobacteriales</taxon>
        <taxon>Nocardiaceae</taxon>
        <taxon>Nocardia</taxon>
    </lineage>
</organism>
<dbReference type="STRING" id="1210086.GCA_001613105_04352"/>
<dbReference type="PROSITE" id="PS51664">
    <property type="entry name" value="YCAO"/>
    <property type="match status" value="1"/>
</dbReference>
<comment type="caution">
    <text evidence="2">The sequence shown here is derived from an EMBL/GenBank/DDBJ whole genome shotgun (WGS) entry which is preliminary data.</text>
</comment>
<dbReference type="GO" id="GO:0016740">
    <property type="term" value="F:transferase activity"/>
    <property type="evidence" value="ECO:0007669"/>
    <property type="project" value="UniProtKB-KW"/>
</dbReference>
<keyword evidence="2" id="KW-0808">Transferase</keyword>
<sequence>MSDPTGYRAIHGADFLRLHDHCRRTAAAGTPALPVYALGDRVAVGPGYRGGDRACLGCLEYRLRLATDAANLTHPWVRLWSGTPALSVRLTVEAVLADLQGTDTLDSSDATQPCYLIDRRGARLHRLHRSVGCYACRHRAQHEPAAEASLGPSLRGARFQDRAPRDEFVHALHDDLVGPITGLVRVHTAYGAMTGAMLPQSPNMGFGRAIRFDQAAFVAVMEAYERLCGHPFTADRLLSRHELPDTAILLGELDLGGYHDDQLAARTSRIRTPRAPARLWVAGRTAVSGQIVHVPADIAFYNYEPAFGVDYHRARRSRERGRDKDFQESSSGSALGASFAEAGLHALLEVLERDAFLRFWYRRDVLPRLALTALPPTPAELVEEIAAAGFEPIAVVMPGPGGVAVLGAFAFQRDGRFPYVFCAAGSGLTWEAALTAGLWELVNIIRTPRDRTHAQIAAALRTRWDVRTIDDHIDYHLLPHNGFRVRAKCRGPRLTLSQLTRFAPNPELPQSLSALELIAAITERLHRAGLGEPVFIDQGNVELTDLGLHAVKCVVPGALPMTFGTAHLRVRGLETLRTIGRADLLRDTRQLEPHPFP</sequence>
<dbReference type="Pfam" id="PF02624">
    <property type="entry name" value="YcaO"/>
    <property type="match status" value="1"/>
</dbReference>
<feature type="domain" description="YcaO" evidence="1">
    <location>
        <begin position="207"/>
        <end position="597"/>
    </location>
</feature>
<evidence type="ECO:0000313" key="2">
    <source>
        <dbReference type="EMBL" id="RDI67371.1"/>
    </source>
</evidence>